<feature type="region of interest" description="Disordered" evidence="1">
    <location>
        <begin position="88"/>
        <end position="117"/>
    </location>
</feature>
<protein>
    <recommendedName>
        <fullName evidence="2">Piezo TM25-28 domain-containing protein</fullName>
    </recommendedName>
</protein>
<dbReference type="Proteomes" id="UP001153148">
    <property type="component" value="Unassembled WGS sequence"/>
</dbReference>
<name>A0ABN7NV45_TIMPD</name>
<comment type="caution">
    <text evidence="3">The sequence shown here is derived from an EMBL/GenBank/DDBJ whole genome shotgun (WGS) entry which is preliminary data.</text>
</comment>
<evidence type="ECO:0000313" key="4">
    <source>
        <dbReference type="Proteomes" id="UP001153148"/>
    </source>
</evidence>
<evidence type="ECO:0000313" key="3">
    <source>
        <dbReference type="EMBL" id="CAG2057034.1"/>
    </source>
</evidence>
<accession>A0ABN7NV45</accession>
<proteinExistence type="predicted"/>
<dbReference type="PANTHER" id="PTHR47049">
    <property type="entry name" value="PIEZO-TYPE MECHANOSENSITIVE ION CHANNEL HOMOLOG"/>
    <property type="match status" value="1"/>
</dbReference>
<feature type="non-terminal residue" evidence="3">
    <location>
        <position position="1"/>
    </location>
</feature>
<keyword evidence="4" id="KW-1185">Reference proteome</keyword>
<reference evidence="3" key="1">
    <citation type="submission" date="2021-03" db="EMBL/GenBank/DDBJ databases">
        <authorList>
            <person name="Tran Van P."/>
        </authorList>
    </citation>
    <scope>NUCLEOTIDE SEQUENCE</scope>
</reference>
<feature type="region of interest" description="Disordered" evidence="1">
    <location>
        <begin position="1"/>
        <end position="20"/>
    </location>
</feature>
<organism evidence="3 4">
    <name type="scientific">Timema podura</name>
    <name type="common">Walking stick</name>
    <dbReference type="NCBI Taxonomy" id="61482"/>
    <lineage>
        <taxon>Eukaryota</taxon>
        <taxon>Metazoa</taxon>
        <taxon>Ecdysozoa</taxon>
        <taxon>Arthropoda</taxon>
        <taxon>Hexapoda</taxon>
        <taxon>Insecta</taxon>
        <taxon>Pterygota</taxon>
        <taxon>Neoptera</taxon>
        <taxon>Polyneoptera</taxon>
        <taxon>Phasmatodea</taxon>
        <taxon>Timematodea</taxon>
        <taxon>Timematoidea</taxon>
        <taxon>Timematidae</taxon>
        <taxon>Timema</taxon>
    </lineage>
</organism>
<feature type="non-terminal residue" evidence="3">
    <location>
        <position position="425"/>
    </location>
</feature>
<dbReference type="Pfam" id="PF15917">
    <property type="entry name" value="Piezo_TM25-28"/>
    <property type="match status" value="2"/>
</dbReference>
<dbReference type="EMBL" id="CAJPIN010004761">
    <property type="protein sequence ID" value="CAG2057034.1"/>
    <property type="molecule type" value="Genomic_DNA"/>
</dbReference>
<evidence type="ECO:0000256" key="1">
    <source>
        <dbReference type="SAM" id="MobiDB-lite"/>
    </source>
</evidence>
<gene>
    <name evidence="3" type="ORF">TPAB3V08_LOCUS4016</name>
</gene>
<feature type="domain" description="Piezo TM25-28" evidence="2">
    <location>
        <begin position="325"/>
        <end position="379"/>
    </location>
</feature>
<feature type="domain" description="Piezo TM25-28" evidence="2">
    <location>
        <begin position="173"/>
        <end position="291"/>
    </location>
</feature>
<sequence length="425" mass="47060">NNSGHHPGYVGGTAPGVGPTSDILEGEEELILSSLGIRPELDHPTLRGERSTPGMRQTCYVDSRNGCTYQILYIPLRPTNFSVSWTMPCPREPSVQEPQGERPQEGDAQAPTSQEVQGTSNPLVFVPGDFILLAFVCRQSVVFRIERRYSSSQDYPGGSNRDITKECEEPGFINPVPDFITFTRSWLDVVKRVVFQVSLWVTLGLVFLAGTNRVNVFSLGYLVGTFVFLWQGEEMYLIPVQVIVRRWNVLLGYNVGVIMLKTALQIVGCVFIKEAQTHACWAVQLLGIGCIKKFGDITAKSGIADIIMSVLHNLEVEECEMLPRHVSAPTECNIPRDHVGLAWDGVCFAALILMRRLFRSYYFIRLVDETKAMTVLASSRPGVLSARCLVGPVSCRPGVLFQCHRGPSVLLTRCLVDPVSSRPGV</sequence>
<dbReference type="PANTHER" id="PTHR47049:SF2">
    <property type="entry name" value="PIEZO-TYPE MECHANOSENSITIVE ION CHANNEL HOMOLOG"/>
    <property type="match status" value="1"/>
</dbReference>
<dbReference type="InterPro" id="IPR031805">
    <property type="entry name" value="Piezo_TM25-28"/>
</dbReference>
<evidence type="ECO:0000259" key="2">
    <source>
        <dbReference type="Pfam" id="PF15917"/>
    </source>
</evidence>
<dbReference type="InterPro" id="IPR027272">
    <property type="entry name" value="Piezo"/>
</dbReference>